<name>A0A8J3VLT6_9ACTN</name>
<evidence type="ECO:0000256" key="6">
    <source>
        <dbReference type="SAM" id="SignalP"/>
    </source>
</evidence>
<dbReference type="FunFam" id="3.40.50.200:FF:000014">
    <property type="entry name" value="Proteinase K"/>
    <property type="match status" value="1"/>
</dbReference>
<dbReference type="InterPro" id="IPR050131">
    <property type="entry name" value="Peptidase_S8_subtilisin-like"/>
</dbReference>
<evidence type="ECO:0000256" key="5">
    <source>
        <dbReference type="PROSITE-ProRule" id="PRU01240"/>
    </source>
</evidence>
<dbReference type="InterPro" id="IPR034193">
    <property type="entry name" value="PCSK9_ProteinaseK-like"/>
</dbReference>
<dbReference type="InterPro" id="IPR002884">
    <property type="entry name" value="P_dom"/>
</dbReference>
<dbReference type="Pfam" id="PF01483">
    <property type="entry name" value="P_proprotein"/>
    <property type="match status" value="1"/>
</dbReference>
<dbReference type="EMBL" id="BONY01000116">
    <property type="protein sequence ID" value="GIH11022.1"/>
    <property type="molecule type" value="Genomic_DNA"/>
</dbReference>
<dbReference type="PROSITE" id="PS00137">
    <property type="entry name" value="SUBTILASE_HIS"/>
    <property type="match status" value="1"/>
</dbReference>
<evidence type="ECO:0000256" key="2">
    <source>
        <dbReference type="ARBA" id="ARBA00022670"/>
    </source>
</evidence>
<dbReference type="GO" id="GO:0005615">
    <property type="term" value="C:extracellular space"/>
    <property type="evidence" value="ECO:0007669"/>
    <property type="project" value="TreeGrafter"/>
</dbReference>
<evidence type="ECO:0000259" key="7">
    <source>
        <dbReference type="PROSITE" id="PS51829"/>
    </source>
</evidence>
<gene>
    <name evidence="8" type="ORF">Rhe02_90890</name>
</gene>
<organism evidence="8 9">
    <name type="scientific">Rhizocola hellebori</name>
    <dbReference type="NCBI Taxonomy" id="1392758"/>
    <lineage>
        <taxon>Bacteria</taxon>
        <taxon>Bacillati</taxon>
        <taxon>Actinomycetota</taxon>
        <taxon>Actinomycetes</taxon>
        <taxon>Micromonosporales</taxon>
        <taxon>Micromonosporaceae</taxon>
        <taxon>Rhizocola</taxon>
    </lineage>
</organism>
<dbReference type="Pfam" id="PF05922">
    <property type="entry name" value="Inhibitor_I9"/>
    <property type="match status" value="1"/>
</dbReference>
<comment type="caution">
    <text evidence="5">Lacks conserved residue(s) required for the propagation of feature annotation.</text>
</comment>
<dbReference type="SUPFAM" id="SSF49785">
    <property type="entry name" value="Galactose-binding domain-like"/>
    <property type="match status" value="1"/>
</dbReference>
<dbReference type="PRINTS" id="PR00723">
    <property type="entry name" value="SUBTILISIN"/>
</dbReference>
<protein>
    <submittedName>
        <fullName evidence="8">Serine protease</fullName>
    </submittedName>
</protein>
<dbReference type="SUPFAM" id="SSF52743">
    <property type="entry name" value="Subtilisin-like"/>
    <property type="match status" value="1"/>
</dbReference>
<comment type="caution">
    <text evidence="8">The sequence shown here is derived from an EMBL/GenBank/DDBJ whole genome shotgun (WGS) entry which is preliminary data.</text>
</comment>
<keyword evidence="2 8" id="KW-0645">Protease</keyword>
<keyword evidence="9" id="KW-1185">Reference proteome</keyword>
<feature type="chain" id="PRO_5035311877" evidence="6">
    <location>
        <begin position="19"/>
        <end position="500"/>
    </location>
</feature>
<comment type="similarity">
    <text evidence="1 5">Belongs to the peptidase S8 family.</text>
</comment>
<dbReference type="InterPro" id="IPR036852">
    <property type="entry name" value="Peptidase_S8/S53_dom_sf"/>
</dbReference>
<dbReference type="CDD" id="cd04077">
    <property type="entry name" value="Peptidases_S8_PCSK9_ProteinaseK_like"/>
    <property type="match status" value="1"/>
</dbReference>
<dbReference type="Gene3D" id="3.30.70.80">
    <property type="entry name" value="Peptidase S8 propeptide/proteinase inhibitor I9"/>
    <property type="match status" value="1"/>
</dbReference>
<sequence length="500" mass="51429">MKLLLASLLALGSPVAAAAPEGAILPAANAVAGSYVVVLRDGVSPASVTARHAGTVGRVFTSALNGFEVSLSEKEARRLAADPSVAYVQQNGTVHVDPGVLGTQPNPPSWGLDRIDQRNLPLDNSYTYPNTAGNVHAYILSTGIRTTHVDFGGRAIHGRDVVDNDDDATDCNGHGTSVAGVVGGSTYGVAKNVTLVAVRMLDCAGTATIAQVIAGVDWVTANAVKPAIGVLVAGGPTDLAYNSAIRRSIASGVTYTAVSGSSASDACQFSPGGVTEAITVAATDMADNKHSASNFGPCLDIFAPGVLVNTLWYTSDTATITLSGSSYSTAYAAGVAALIASANPAWTPQQVRDEMVADATPGVVINPGTGSPNLLAYVDNAGAPPPCTGTNPNDVTIPDSPAAAVNSRIVIAGCTGNASSSSAVEVHIIHPFRGDLQVDLLAPDGTAYRLQSRSADSGDDIHTTYVVDLSREVRNGNWRLRVRDRRALNTGFIDSWTLRL</sequence>
<reference evidence="8" key="1">
    <citation type="submission" date="2021-01" db="EMBL/GenBank/DDBJ databases">
        <title>Whole genome shotgun sequence of Rhizocola hellebori NBRC 109834.</title>
        <authorList>
            <person name="Komaki H."/>
            <person name="Tamura T."/>
        </authorList>
    </citation>
    <scope>NUCLEOTIDE SEQUENCE</scope>
    <source>
        <strain evidence="8">NBRC 109834</strain>
    </source>
</reference>
<dbReference type="InterPro" id="IPR008979">
    <property type="entry name" value="Galactose-bd-like_sf"/>
</dbReference>
<dbReference type="SUPFAM" id="SSF54897">
    <property type="entry name" value="Protease propeptides/inhibitors"/>
    <property type="match status" value="1"/>
</dbReference>
<dbReference type="InterPro" id="IPR015500">
    <property type="entry name" value="Peptidase_S8_subtilisin-rel"/>
</dbReference>
<accession>A0A8J3VLT6</accession>
<evidence type="ECO:0000256" key="3">
    <source>
        <dbReference type="ARBA" id="ARBA00022801"/>
    </source>
</evidence>
<dbReference type="InterPro" id="IPR022398">
    <property type="entry name" value="Peptidase_S8_His-AS"/>
</dbReference>
<dbReference type="InterPro" id="IPR037045">
    <property type="entry name" value="S8pro/Inhibitor_I9_sf"/>
</dbReference>
<dbReference type="GO" id="GO:0004252">
    <property type="term" value="F:serine-type endopeptidase activity"/>
    <property type="evidence" value="ECO:0007669"/>
    <property type="project" value="InterPro"/>
</dbReference>
<evidence type="ECO:0000256" key="1">
    <source>
        <dbReference type="ARBA" id="ARBA00011073"/>
    </source>
</evidence>
<dbReference type="Pfam" id="PF00082">
    <property type="entry name" value="Peptidase_S8"/>
    <property type="match status" value="1"/>
</dbReference>
<keyword evidence="4" id="KW-0720">Serine protease</keyword>
<dbReference type="Gene3D" id="3.40.50.200">
    <property type="entry name" value="Peptidase S8/S53 domain"/>
    <property type="match status" value="1"/>
</dbReference>
<dbReference type="RefSeq" id="WP_203914742.1">
    <property type="nucleotide sequence ID" value="NZ_BONY01000116.1"/>
</dbReference>
<dbReference type="PROSITE" id="PS51892">
    <property type="entry name" value="SUBTILASE"/>
    <property type="match status" value="1"/>
</dbReference>
<dbReference type="GO" id="GO:0006508">
    <property type="term" value="P:proteolysis"/>
    <property type="evidence" value="ECO:0007669"/>
    <property type="project" value="UniProtKB-KW"/>
</dbReference>
<keyword evidence="3" id="KW-0378">Hydrolase</keyword>
<feature type="signal peptide" evidence="6">
    <location>
        <begin position="1"/>
        <end position="18"/>
    </location>
</feature>
<dbReference type="Gene3D" id="2.60.120.260">
    <property type="entry name" value="Galactose-binding domain-like"/>
    <property type="match status" value="1"/>
</dbReference>
<dbReference type="AlphaFoldDB" id="A0A8J3VLT6"/>
<dbReference type="PROSITE" id="PS51829">
    <property type="entry name" value="P_HOMO_B"/>
    <property type="match status" value="1"/>
</dbReference>
<evidence type="ECO:0000313" key="9">
    <source>
        <dbReference type="Proteomes" id="UP000612899"/>
    </source>
</evidence>
<evidence type="ECO:0000256" key="4">
    <source>
        <dbReference type="ARBA" id="ARBA00022825"/>
    </source>
</evidence>
<dbReference type="PANTHER" id="PTHR43806:SF11">
    <property type="entry name" value="CEREVISIN-RELATED"/>
    <property type="match status" value="1"/>
</dbReference>
<keyword evidence="6" id="KW-0732">Signal</keyword>
<dbReference type="InterPro" id="IPR010259">
    <property type="entry name" value="S8pro/Inhibitor_I9"/>
</dbReference>
<feature type="domain" description="P/Homo B" evidence="7">
    <location>
        <begin position="382"/>
        <end position="500"/>
    </location>
</feature>
<dbReference type="InterPro" id="IPR000209">
    <property type="entry name" value="Peptidase_S8/S53_dom"/>
</dbReference>
<dbReference type="PANTHER" id="PTHR43806">
    <property type="entry name" value="PEPTIDASE S8"/>
    <property type="match status" value="1"/>
</dbReference>
<proteinExistence type="inferred from homology"/>
<dbReference type="Proteomes" id="UP000612899">
    <property type="component" value="Unassembled WGS sequence"/>
</dbReference>
<evidence type="ECO:0000313" key="8">
    <source>
        <dbReference type="EMBL" id="GIH11022.1"/>
    </source>
</evidence>